<keyword evidence="3" id="KW-0472">Membrane</keyword>
<feature type="domain" description="PIH1 N-terminal" evidence="4">
    <location>
        <begin position="28"/>
        <end position="185"/>
    </location>
</feature>
<organism evidence="5 6">
    <name type="scientific">Chara braunii</name>
    <name type="common">Braun's stonewort</name>
    <dbReference type="NCBI Taxonomy" id="69332"/>
    <lineage>
        <taxon>Eukaryota</taxon>
        <taxon>Viridiplantae</taxon>
        <taxon>Streptophyta</taxon>
        <taxon>Charophyceae</taxon>
        <taxon>Charales</taxon>
        <taxon>Characeae</taxon>
        <taxon>Chara</taxon>
    </lineage>
</organism>
<name>A0A388L9U3_CHABU</name>
<dbReference type="InterPro" id="IPR012981">
    <property type="entry name" value="PIH1_N"/>
</dbReference>
<accession>A0A388L9U3</accession>
<dbReference type="OrthoDB" id="546764at2759"/>
<keyword evidence="6" id="KW-1185">Reference proteome</keyword>
<dbReference type="Pfam" id="PF08190">
    <property type="entry name" value="PIH1"/>
    <property type="match status" value="1"/>
</dbReference>
<dbReference type="InterPro" id="IPR050734">
    <property type="entry name" value="PIH1/Kintoun_subfamily"/>
</dbReference>
<protein>
    <recommendedName>
        <fullName evidence="4">PIH1 N-terminal domain-containing protein</fullName>
    </recommendedName>
</protein>
<evidence type="ECO:0000256" key="1">
    <source>
        <dbReference type="ARBA" id="ARBA00008511"/>
    </source>
</evidence>
<feature type="transmembrane region" description="Helical" evidence="3">
    <location>
        <begin position="215"/>
        <end position="237"/>
    </location>
</feature>
<dbReference type="Gramene" id="GBG79087">
    <property type="protein sequence ID" value="GBG79087"/>
    <property type="gene ID" value="CBR_g28803"/>
</dbReference>
<sequence>MAPEASKFRKAFDDPEFVKLFGEYAKEISDPGYREETEKYLKQLENEGRVREVYGEGVELIVPQAGFSIKTRNKETGQKVFINVCESEKVEKAKAEPRQDGSGTEWSIPYSLGHPTTEKDKGGKECEVHDFVVNPETLRLVSRSAKYKTFVIDTAIESVEKQRGKKLDRSFTLPRLKYKGSKGGPTVQAVTHKDSKDGAGVHLIRAGMVDVSLKAILIALIAIALLVVALVKLCCLLQY</sequence>
<evidence type="ECO:0000259" key="4">
    <source>
        <dbReference type="Pfam" id="PF08190"/>
    </source>
</evidence>
<evidence type="ECO:0000256" key="3">
    <source>
        <dbReference type="SAM" id="Phobius"/>
    </source>
</evidence>
<dbReference type="AlphaFoldDB" id="A0A388L9U3"/>
<dbReference type="STRING" id="69332.A0A388L9U3"/>
<keyword evidence="3" id="KW-0812">Transmembrane</keyword>
<dbReference type="Proteomes" id="UP000265515">
    <property type="component" value="Unassembled WGS sequence"/>
</dbReference>
<evidence type="ECO:0000313" key="6">
    <source>
        <dbReference type="Proteomes" id="UP000265515"/>
    </source>
</evidence>
<dbReference type="EMBL" id="BFEA01000311">
    <property type="protein sequence ID" value="GBG79087.1"/>
    <property type="molecule type" value="Genomic_DNA"/>
</dbReference>
<gene>
    <name evidence="5" type="ORF">CBR_g28803</name>
</gene>
<feature type="region of interest" description="Disordered" evidence="2">
    <location>
        <begin position="93"/>
        <end position="123"/>
    </location>
</feature>
<comment type="caution">
    <text evidence="5">The sequence shown here is derived from an EMBL/GenBank/DDBJ whole genome shotgun (WGS) entry which is preliminary data.</text>
</comment>
<dbReference type="PANTHER" id="PTHR22997">
    <property type="entry name" value="PIH1 DOMAIN-CONTAINING PROTEIN 1"/>
    <property type="match status" value="1"/>
</dbReference>
<dbReference type="GO" id="GO:0005737">
    <property type="term" value="C:cytoplasm"/>
    <property type="evidence" value="ECO:0007669"/>
    <property type="project" value="TreeGrafter"/>
</dbReference>
<proteinExistence type="inferred from homology"/>
<evidence type="ECO:0000313" key="5">
    <source>
        <dbReference type="EMBL" id="GBG79087.1"/>
    </source>
</evidence>
<keyword evidence="3" id="KW-1133">Transmembrane helix</keyword>
<reference evidence="5 6" key="1">
    <citation type="journal article" date="2018" name="Cell">
        <title>The Chara Genome: Secondary Complexity and Implications for Plant Terrestrialization.</title>
        <authorList>
            <person name="Nishiyama T."/>
            <person name="Sakayama H."/>
            <person name="Vries J.D."/>
            <person name="Buschmann H."/>
            <person name="Saint-Marcoux D."/>
            <person name="Ullrich K.K."/>
            <person name="Haas F.B."/>
            <person name="Vanderstraeten L."/>
            <person name="Becker D."/>
            <person name="Lang D."/>
            <person name="Vosolsobe S."/>
            <person name="Rombauts S."/>
            <person name="Wilhelmsson P.K.I."/>
            <person name="Janitza P."/>
            <person name="Kern R."/>
            <person name="Heyl A."/>
            <person name="Rumpler F."/>
            <person name="Villalobos L.I.A.C."/>
            <person name="Clay J.M."/>
            <person name="Skokan R."/>
            <person name="Toyoda A."/>
            <person name="Suzuki Y."/>
            <person name="Kagoshima H."/>
            <person name="Schijlen E."/>
            <person name="Tajeshwar N."/>
            <person name="Catarino B."/>
            <person name="Hetherington A.J."/>
            <person name="Saltykova A."/>
            <person name="Bonnot C."/>
            <person name="Breuninger H."/>
            <person name="Symeonidi A."/>
            <person name="Radhakrishnan G.V."/>
            <person name="Van Nieuwerburgh F."/>
            <person name="Deforce D."/>
            <person name="Chang C."/>
            <person name="Karol K.G."/>
            <person name="Hedrich R."/>
            <person name="Ulvskov P."/>
            <person name="Glockner G."/>
            <person name="Delwiche C.F."/>
            <person name="Petrasek J."/>
            <person name="Van de Peer Y."/>
            <person name="Friml J."/>
            <person name="Beilby M."/>
            <person name="Dolan L."/>
            <person name="Kohara Y."/>
            <person name="Sugano S."/>
            <person name="Fujiyama A."/>
            <person name="Delaux P.-M."/>
            <person name="Quint M."/>
            <person name="TheiBen G."/>
            <person name="Hagemann M."/>
            <person name="Harholt J."/>
            <person name="Dunand C."/>
            <person name="Zachgo S."/>
            <person name="Langdale J."/>
            <person name="Maumus F."/>
            <person name="Straeten D.V.D."/>
            <person name="Gould S.B."/>
            <person name="Rensing S.A."/>
        </authorList>
    </citation>
    <scope>NUCLEOTIDE SEQUENCE [LARGE SCALE GENOMIC DNA]</scope>
    <source>
        <strain evidence="5 6">S276</strain>
    </source>
</reference>
<dbReference type="PANTHER" id="PTHR22997:SF0">
    <property type="entry name" value="PIH1 DOMAIN-CONTAINING PROTEIN 1"/>
    <property type="match status" value="1"/>
</dbReference>
<comment type="similarity">
    <text evidence="1">Belongs to the PIH1 family.</text>
</comment>
<evidence type="ECO:0000256" key="2">
    <source>
        <dbReference type="SAM" id="MobiDB-lite"/>
    </source>
</evidence>